<dbReference type="InterPro" id="IPR029058">
    <property type="entry name" value="AB_hydrolase_fold"/>
</dbReference>
<evidence type="ECO:0000313" key="3">
    <source>
        <dbReference type="Proteomes" id="UP000824633"/>
    </source>
</evidence>
<sequence length="127" mass="14913">MQRYSLDLLKEDHIKELKEGKRKLTIKRVITTIIIMLLIVAIWQRIIIEKETNILLSQGEVFDINNHNMYIHSTGSGRNTVVFVSGSRTPSSFTDFYRLQMELQPYARIVSFDNAGFGWKWNQQHEI</sequence>
<evidence type="ECO:0008006" key="4">
    <source>
        <dbReference type="Google" id="ProtNLM"/>
    </source>
</evidence>
<protein>
    <recommendedName>
        <fullName evidence="4">Alpha/beta hydrolase</fullName>
    </recommendedName>
</protein>
<dbReference type="Gene3D" id="3.40.50.1820">
    <property type="entry name" value="alpha/beta hydrolase"/>
    <property type="match status" value="1"/>
</dbReference>
<name>A0ABM7T6D1_9CLOT</name>
<organism evidence="2 3">
    <name type="scientific">Clostridium gelidum</name>
    <dbReference type="NCBI Taxonomy" id="704125"/>
    <lineage>
        <taxon>Bacteria</taxon>
        <taxon>Bacillati</taxon>
        <taxon>Bacillota</taxon>
        <taxon>Clostridia</taxon>
        <taxon>Eubacteriales</taxon>
        <taxon>Clostridiaceae</taxon>
        <taxon>Clostridium</taxon>
    </lineage>
</organism>
<dbReference type="EMBL" id="AP024849">
    <property type="protein sequence ID" value="BCZ46461.1"/>
    <property type="molecule type" value="Genomic_DNA"/>
</dbReference>
<dbReference type="SUPFAM" id="SSF53474">
    <property type="entry name" value="alpha/beta-Hydrolases"/>
    <property type="match status" value="1"/>
</dbReference>
<reference evidence="3" key="1">
    <citation type="submission" date="2021-07" db="EMBL/GenBank/DDBJ databases">
        <title>Complete genome sequencing of a Clostridium isolate.</title>
        <authorList>
            <person name="Ueki A."/>
            <person name="Tonouchi A."/>
        </authorList>
    </citation>
    <scope>NUCLEOTIDE SEQUENCE [LARGE SCALE GENOMIC DNA]</scope>
    <source>
        <strain evidence="3">C5S11</strain>
    </source>
</reference>
<keyword evidence="1" id="KW-0812">Transmembrane</keyword>
<evidence type="ECO:0000256" key="1">
    <source>
        <dbReference type="SAM" id="Phobius"/>
    </source>
</evidence>
<gene>
    <name evidence="2" type="ORF">psyc5s11_25280</name>
</gene>
<dbReference type="RefSeq" id="WP_224037936.1">
    <property type="nucleotide sequence ID" value="NZ_AP024849.1"/>
</dbReference>
<feature type="transmembrane region" description="Helical" evidence="1">
    <location>
        <begin position="29"/>
        <end position="48"/>
    </location>
</feature>
<dbReference type="Proteomes" id="UP000824633">
    <property type="component" value="Chromosome"/>
</dbReference>
<keyword evidence="3" id="KW-1185">Reference proteome</keyword>
<keyword evidence="1" id="KW-0472">Membrane</keyword>
<accession>A0ABM7T6D1</accession>
<evidence type="ECO:0000313" key="2">
    <source>
        <dbReference type="EMBL" id="BCZ46461.1"/>
    </source>
</evidence>
<keyword evidence="1" id="KW-1133">Transmembrane helix</keyword>
<proteinExistence type="predicted"/>